<proteinExistence type="predicted"/>
<dbReference type="HOGENOM" id="CLU_3272651_0_0_6"/>
<dbReference type="PATRIC" id="fig|754476.3.peg.85"/>
<dbReference type="EMBL" id="CP003390">
    <property type="protein sequence ID" value="AFI82947.1"/>
    <property type="molecule type" value="Genomic_DNA"/>
</dbReference>
<dbReference type="AlphaFoldDB" id="I1XEX8"/>
<evidence type="ECO:0000313" key="2">
    <source>
        <dbReference type="Proteomes" id="UP000009144"/>
    </source>
</evidence>
<reference evidence="1 2" key="1">
    <citation type="journal article" date="2012" name="J. Bacteriol.">
        <title>Complete genome sequences of Methylophaga sp. strain JAM1 and Methylophaga sp. strain JAM7.</title>
        <authorList>
            <person name="Villeneuve C."/>
            <person name="Martineau C."/>
            <person name="Mauffrey F."/>
            <person name="Villemur R."/>
        </authorList>
    </citation>
    <scope>NUCLEOTIDE SEQUENCE [LARGE SCALE GENOMIC DNA]</scope>
    <source>
        <strain evidence="1 2">JAM1</strain>
    </source>
</reference>
<accession>I1XEX8</accession>
<reference evidence="1 2" key="2">
    <citation type="journal article" date="2013" name="Int. J. Syst. Evol. Microbiol.">
        <title>Methylophaga nitratireducenticrescens sp. nov. and Methylophaga frappieri sp. nov., isolated from the biofilm of the methanol-fed denitrification system treating the seawater at the Montreal Biodome.</title>
        <authorList>
            <person name="Villeneuve C."/>
            <person name="Martineau C."/>
            <person name="Mauffrey F."/>
            <person name="Villemur R."/>
        </authorList>
    </citation>
    <scope>NUCLEOTIDE SEQUENCE [LARGE SCALE GENOMIC DNA]</scope>
    <source>
        <strain evidence="1 2">JAM1</strain>
    </source>
</reference>
<sequence>MGVFPTQRHCVIICFVKQDEPPAVVVMKSTTVCAGRAVADQ</sequence>
<dbReference type="STRING" id="754476.Q7A_86"/>
<organism evidence="1 2">
    <name type="scientific">Methylophaga nitratireducenticrescens</name>
    <dbReference type="NCBI Taxonomy" id="754476"/>
    <lineage>
        <taxon>Bacteria</taxon>
        <taxon>Pseudomonadati</taxon>
        <taxon>Pseudomonadota</taxon>
        <taxon>Gammaproteobacteria</taxon>
        <taxon>Thiotrichales</taxon>
        <taxon>Piscirickettsiaceae</taxon>
        <taxon>Methylophaga</taxon>
    </lineage>
</organism>
<gene>
    <name evidence="1" type="ordered locus">Q7A_86</name>
</gene>
<protein>
    <submittedName>
        <fullName evidence="1">Uncharacterized protein</fullName>
    </submittedName>
</protein>
<keyword evidence="2" id="KW-1185">Reference proteome</keyword>
<dbReference type="Proteomes" id="UP000009144">
    <property type="component" value="Chromosome"/>
</dbReference>
<name>I1XEX8_METNJ</name>
<evidence type="ECO:0000313" key="1">
    <source>
        <dbReference type="EMBL" id="AFI82947.1"/>
    </source>
</evidence>